<evidence type="ECO:0000256" key="5">
    <source>
        <dbReference type="SAM" id="MobiDB-lite"/>
    </source>
</evidence>
<evidence type="ECO:0000256" key="1">
    <source>
        <dbReference type="ARBA" id="ARBA00004141"/>
    </source>
</evidence>
<feature type="transmembrane region" description="Helical" evidence="6">
    <location>
        <begin position="99"/>
        <end position="120"/>
    </location>
</feature>
<keyword evidence="2 6" id="KW-0812">Transmembrane</keyword>
<dbReference type="Proteomes" id="UP000799766">
    <property type="component" value="Unassembled WGS sequence"/>
</dbReference>
<evidence type="ECO:0000313" key="8">
    <source>
        <dbReference type="Proteomes" id="UP000799766"/>
    </source>
</evidence>
<keyword evidence="3 6" id="KW-1133">Transmembrane helix</keyword>
<feature type="transmembrane region" description="Helical" evidence="6">
    <location>
        <begin position="39"/>
        <end position="59"/>
    </location>
</feature>
<dbReference type="OrthoDB" id="407617at2759"/>
<keyword evidence="8" id="KW-1185">Reference proteome</keyword>
<dbReference type="AlphaFoldDB" id="A0A6A6NQR3"/>
<dbReference type="EMBL" id="MU001693">
    <property type="protein sequence ID" value="KAF2454125.1"/>
    <property type="molecule type" value="Genomic_DNA"/>
</dbReference>
<feature type="transmembrane region" description="Helical" evidence="6">
    <location>
        <begin position="164"/>
        <end position="184"/>
    </location>
</feature>
<evidence type="ECO:0000256" key="4">
    <source>
        <dbReference type="ARBA" id="ARBA00023136"/>
    </source>
</evidence>
<sequence>MAPQEDIPMLANVFGTIGTVLWCIQLIPQIYKNWRDKSGNLSPTMVYLWAIANVPFGAYEIVQKYNIPVQMQPEIFCFLCLGTWGQILYYRGRSLKRTLAVVLSNGLAFGGIEALLILTLRGPYERGIEWPVFFIGVFAAILLVIGLIPLYIDLWKCKGRAPGLSLRFMLVDFSGAFFSLLSLIAQNTFDPFGGALYAAILILELGIMASQLIWNCRHRRLIAAAKRAKIPVDEYIKSFPASGETNSLSGDAPVSGGGAISTANNYDNDVEARAGAGAGEPRRPEPAALREGGAQEWKEATGVTADSETSSADVSLGSATTWAAQCATPLPSQTATERPGWPGGEKE</sequence>
<feature type="transmembrane region" description="Helical" evidence="6">
    <location>
        <begin position="6"/>
        <end position="27"/>
    </location>
</feature>
<dbReference type="Pfam" id="PF04193">
    <property type="entry name" value="PQ-loop"/>
    <property type="match status" value="1"/>
</dbReference>
<keyword evidence="4 6" id="KW-0472">Membrane</keyword>
<protein>
    <submittedName>
        <fullName evidence="7">PQ loop repeat-domain-containing protein</fullName>
    </submittedName>
</protein>
<dbReference type="PANTHER" id="PTHR16201:SF37">
    <property type="entry name" value="PQ-LOOP REPEAT-CONTAINING PROTEIN"/>
    <property type="match status" value="1"/>
</dbReference>
<dbReference type="GO" id="GO:0016020">
    <property type="term" value="C:membrane"/>
    <property type="evidence" value="ECO:0007669"/>
    <property type="project" value="UniProtKB-SubCell"/>
</dbReference>
<reference evidence="7" key="1">
    <citation type="journal article" date="2020" name="Stud. Mycol.">
        <title>101 Dothideomycetes genomes: a test case for predicting lifestyles and emergence of pathogens.</title>
        <authorList>
            <person name="Haridas S."/>
            <person name="Albert R."/>
            <person name="Binder M."/>
            <person name="Bloem J."/>
            <person name="Labutti K."/>
            <person name="Salamov A."/>
            <person name="Andreopoulos B."/>
            <person name="Baker S."/>
            <person name="Barry K."/>
            <person name="Bills G."/>
            <person name="Bluhm B."/>
            <person name="Cannon C."/>
            <person name="Castanera R."/>
            <person name="Culley D."/>
            <person name="Daum C."/>
            <person name="Ezra D."/>
            <person name="Gonzalez J."/>
            <person name="Henrissat B."/>
            <person name="Kuo A."/>
            <person name="Liang C."/>
            <person name="Lipzen A."/>
            <person name="Lutzoni F."/>
            <person name="Magnuson J."/>
            <person name="Mondo S."/>
            <person name="Nolan M."/>
            <person name="Ohm R."/>
            <person name="Pangilinan J."/>
            <person name="Park H.-J."/>
            <person name="Ramirez L."/>
            <person name="Alfaro M."/>
            <person name="Sun H."/>
            <person name="Tritt A."/>
            <person name="Yoshinaga Y."/>
            <person name="Zwiers L.-H."/>
            <person name="Turgeon B."/>
            <person name="Goodwin S."/>
            <person name="Spatafora J."/>
            <person name="Crous P."/>
            <person name="Grigoriev I."/>
        </authorList>
    </citation>
    <scope>NUCLEOTIDE SEQUENCE</scope>
    <source>
        <strain evidence="7">ATCC 16933</strain>
    </source>
</reference>
<comment type="subcellular location">
    <subcellularLocation>
        <location evidence="1">Membrane</location>
        <topology evidence="1">Multi-pass membrane protein</topology>
    </subcellularLocation>
</comment>
<accession>A0A6A6NQR3</accession>
<feature type="transmembrane region" description="Helical" evidence="6">
    <location>
        <begin position="132"/>
        <end position="152"/>
    </location>
</feature>
<dbReference type="InterPro" id="IPR006603">
    <property type="entry name" value="PQ-loop_rpt"/>
</dbReference>
<proteinExistence type="predicted"/>
<feature type="transmembrane region" description="Helical" evidence="6">
    <location>
        <begin position="196"/>
        <end position="214"/>
    </location>
</feature>
<dbReference type="SMART" id="SM00679">
    <property type="entry name" value="CTNS"/>
    <property type="match status" value="2"/>
</dbReference>
<dbReference type="InterPro" id="IPR051415">
    <property type="entry name" value="LAAT-1"/>
</dbReference>
<feature type="region of interest" description="Disordered" evidence="5">
    <location>
        <begin position="274"/>
        <end position="347"/>
    </location>
</feature>
<feature type="compositionally biased region" description="Polar residues" evidence="5">
    <location>
        <begin position="304"/>
        <end position="323"/>
    </location>
</feature>
<name>A0A6A6NQR3_9PEZI</name>
<dbReference type="Gene3D" id="1.20.1280.290">
    <property type="match status" value="1"/>
</dbReference>
<gene>
    <name evidence="7" type="ORF">BDY21DRAFT_112856</name>
</gene>
<organism evidence="7 8">
    <name type="scientific">Lineolata rhizophorae</name>
    <dbReference type="NCBI Taxonomy" id="578093"/>
    <lineage>
        <taxon>Eukaryota</taxon>
        <taxon>Fungi</taxon>
        <taxon>Dikarya</taxon>
        <taxon>Ascomycota</taxon>
        <taxon>Pezizomycotina</taxon>
        <taxon>Dothideomycetes</taxon>
        <taxon>Dothideomycetes incertae sedis</taxon>
        <taxon>Lineolatales</taxon>
        <taxon>Lineolataceae</taxon>
        <taxon>Lineolata</taxon>
    </lineage>
</organism>
<evidence type="ECO:0000256" key="3">
    <source>
        <dbReference type="ARBA" id="ARBA00022989"/>
    </source>
</evidence>
<dbReference type="PANTHER" id="PTHR16201">
    <property type="entry name" value="SEVEN TRANSMEMBRANE PROTEIN 1-RELATED"/>
    <property type="match status" value="1"/>
</dbReference>
<evidence type="ECO:0000256" key="2">
    <source>
        <dbReference type="ARBA" id="ARBA00022692"/>
    </source>
</evidence>
<evidence type="ECO:0000256" key="6">
    <source>
        <dbReference type="SAM" id="Phobius"/>
    </source>
</evidence>
<evidence type="ECO:0000313" key="7">
    <source>
        <dbReference type="EMBL" id="KAF2454125.1"/>
    </source>
</evidence>